<proteinExistence type="predicted"/>
<dbReference type="Proteomes" id="UP001143910">
    <property type="component" value="Unassembled WGS sequence"/>
</dbReference>
<protein>
    <submittedName>
        <fullName evidence="1">Uncharacterized protein</fullName>
    </submittedName>
</protein>
<reference evidence="1" key="1">
    <citation type="submission" date="2022-08" db="EMBL/GenBank/DDBJ databases">
        <title>Genome Sequence of Lecanicillium fungicola.</title>
        <authorList>
            <person name="Buettner E."/>
        </authorList>
    </citation>
    <scope>NUCLEOTIDE SEQUENCE</scope>
    <source>
        <strain evidence="1">Babe33</strain>
    </source>
</reference>
<gene>
    <name evidence="1" type="ORF">NQ176_g8203</name>
</gene>
<evidence type="ECO:0000313" key="1">
    <source>
        <dbReference type="EMBL" id="KAJ2970407.1"/>
    </source>
</evidence>
<comment type="caution">
    <text evidence="1">The sequence shown here is derived from an EMBL/GenBank/DDBJ whole genome shotgun (WGS) entry which is preliminary data.</text>
</comment>
<name>A0ACC1MTU1_9HYPO</name>
<dbReference type="EMBL" id="JANJQO010001542">
    <property type="protein sequence ID" value="KAJ2970407.1"/>
    <property type="molecule type" value="Genomic_DNA"/>
</dbReference>
<sequence>MKPWALLLAGVAAVAVATNQEEQEIDPVKICGRLGVMKVDPADLPEGVEMKDVRMCADHPLSWRNYFGYGHYLPDWFP</sequence>
<keyword evidence="2" id="KW-1185">Reference proteome</keyword>
<evidence type="ECO:0000313" key="2">
    <source>
        <dbReference type="Proteomes" id="UP001143910"/>
    </source>
</evidence>
<accession>A0ACC1MTU1</accession>
<organism evidence="1 2">
    <name type="scientific">Zarea fungicola</name>
    <dbReference type="NCBI Taxonomy" id="93591"/>
    <lineage>
        <taxon>Eukaryota</taxon>
        <taxon>Fungi</taxon>
        <taxon>Dikarya</taxon>
        <taxon>Ascomycota</taxon>
        <taxon>Pezizomycotina</taxon>
        <taxon>Sordariomycetes</taxon>
        <taxon>Hypocreomycetidae</taxon>
        <taxon>Hypocreales</taxon>
        <taxon>Cordycipitaceae</taxon>
        <taxon>Zarea</taxon>
    </lineage>
</organism>